<dbReference type="SUPFAM" id="SSF56529">
    <property type="entry name" value="FAH"/>
    <property type="match status" value="1"/>
</dbReference>
<protein>
    <submittedName>
        <fullName evidence="3">2-keto-4-pentenoate hydratase</fullName>
    </submittedName>
</protein>
<dbReference type="Proteomes" id="UP000068164">
    <property type="component" value="Unassembled WGS sequence"/>
</dbReference>
<dbReference type="RefSeq" id="WP_062369036.1">
    <property type="nucleotide sequence ID" value="NZ_LNCD01000033.1"/>
</dbReference>
<gene>
    <name evidence="3" type="ORF">AS026_32575</name>
</gene>
<organism evidence="3 4">
    <name type="scientific">Rhizobium altiplani</name>
    <dbReference type="NCBI Taxonomy" id="1864509"/>
    <lineage>
        <taxon>Bacteria</taxon>
        <taxon>Pseudomonadati</taxon>
        <taxon>Pseudomonadota</taxon>
        <taxon>Alphaproteobacteria</taxon>
        <taxon>Hyphomicrobiales</taxon>
        <taxon>Rhizobiaceae</taxon>
        <taxon>Rhizobium/Agrobacterium group</taxon>
        <taxon>Rhizobium</taxon>
    </lineage>
</organism>
<dbReference type="InterPro" id="IPR036663">
    <property type="entry name" value="Fumarylacetoacetase_C_sf"/>
</dbReference>
<comment type="caution">
    <text evidence="3">The sequence shown here is derived from an EMBL/GenBank/DDBJ whole genome shotgun (WGS) entry which is preliminary data.</text>
</comment>
<keyword evidence="1" id="KW-0456">Lyase</keyword>
<sequence length="255" mass="27041">MADSAAAPFDPRALAAKLHGLRRSRNQAPTAGFSLPADLRHAMDAQNFLAADEAIESNAWKVTVSPDGQAVTAPLHPYVQADSGAQIPWQRGTKFEAEIAVRLGRDLPIRREGSYSRADIVEAIDAVHLGAELLASAVEESGKISFLLFLADRLGNSGYVLGPRVPRSAVDTASGTPLKVTFNGQPLYDAPAQHPKGDVLTWLLDYANDGMRPNTSLKAGALITTGTLCGAIELLTPGEIEIAFGGSTYLRLALV</sequence>
<feature type="domain" description="Fumarylacetoacetase-like C-terminal" evidence="2">
    <location>
        <begin position="82"/>
        <end position="238"/>
    </location>
</feature>
<name>A0A109JXI6_9HYPH</name>
<accession>A0A109JXI6</accession>
<keyword evidence="4" id="KW-1185">Reference proteome</keyword>
<reference evidence="3 4" key="1">
    <citation type="submission" date="2015-11" db="EMBL/GenBank/DDBJ databases">
        <title>Draft Genome Sequence of the Strain BR 10423 (Rhizobium sp.) isolated from nodules of Mimosa pudica.</title>
        <authorList>
            <person name="Barauna A.C."/>
            <person name="Zilli J.E."/>
            <person name="Simoes-Araujo J.L."/>
            <person name="Reis V.M."/>
            <person name="James E.K."/>
            <person name="Reis F.B.Jr."/>
            <person name="Rouws L.F."/>
            <person name="Passos S.R."/>
            <person name="Gois S.R."/>
        </authorList>
    </citation>
    <scope>NUCLEOTIDE SEQUENCE [LARGE SCALE GENOMIC DNA]</scope>
    <source>
        <strain evidence="3 4">BR10423</strain>
    </source>
</reference>
<evidence type="ECO:0000256" key="1">
    <source>
        <dbReference type="ARBA" id="ARBA00023239"/>
    </source>
</evidence>
<dbReference type="Gene3D" id="3.90.850.10">
    <property type="entry name" value="Fumarylacetoacetase-like, C-terminal domain"/>
    <property type="match status" value="1"/>
</dbReference>
<evidence type="ECO:0000313" key="3">
    <source>
        <dbReference type="EMBL" id="KWV56948.1"/>
    </source>
</evidence>
<evidence type="ECO:0000259" key="2">
    <source>
        <dbReference type="Pfam" id="PF01557"/>
    </source>
</evidence>
<dbReference type="PANTHER" id="PTHR30143">
    <property type="entry name" value="ACID HYDRATASE"/>
    <property type="match status" value="1"/>
</dbReference>
<dbReference type="AlphaFoldDB" id="A0A109JXI6"/>
<dbReference type="InterPro" id="IPR011234">
    <property type="entry name" value="Fumarylacetoacetase-like_C"/>
</dbReference>
<dbReference type="GO" id="GO:0008684">
    <property type="term" value="F:2-oxopent-4-enoate hydratase activity"/>
    <property type="evidence" value="ECO:0007669"/>
    <property type="project" value="TreeGrafter"/>
</dbReference>
<dbReference type="OrthoDB" id="7854191at2"/>
<dbReference type="PANTHER" id="PTHR30143:SF0">
    <property type="entry name" value="2-KETO-4-PENTENOATE HYDRATASE"/>
    <property type="match status" value="1"/>
</dbReference>
<dbReference type="Pfam" id="PF01557">
    <property type="entry name" value="FAA_hydrolase"/>
    <property type="match status" value="1"/>
</dbReference>
<evidence type="ECO:0000313" key="4">
    <source>
        <dbReference type="Proteomes" id="UP000068164"/>
    </source>
</evidence>
<dbReference type="InterPro" id="IPR050772">
    <property type="entry name" value="Hydratase-Decarb/MhpD_sf"/>
</dbReference>
<dbReference type="EMBL" id="LNCD01000033">
    <property type="protein sequence ID" value="KWV56948.1"/>
    <property type="molecule type" value="Genomic_DNA"/>
</dbReference>
<proteinExistence type="predicted"/>
<dbReference type="GO" id="GO:0005737">
    <property type="term" value="C:cytoplasm"/>
    <property type="evidence" value="ECO:0007669"/>
    <property type="project" value="TreeGrafter"/>
</dbReference>